<protein>
    <recommendedName>
        <fullName evidence="3">SprT-like domain-containing protein</fullName>
    </recommendedName>
</protein>
<evidence type="ECO:0000313" key="1">
    <source>
        <dbReference type="EMBL" id="CAF9930389.1"/>
    </source>
</evidence>
<keyword evidence="2" id="KW-1185">Reference proteome</keyword>
<dbReference type="Proteomes" id="UP000664521">
    <property type="component" value="Unassembled WGS sequence"/>
</dbReference>
<evidence type="ECO:0008006" key="3">
    <source>
        <dbReference type="Google" id="ProtNLM"/>
    </source>
</evidence>
<organism evidence="1 2">
    <name type="scientific">Heterodermia speciosa</name>
    <dbReference type="NCBI Taxonomy" id="116794"/>
    <lineage>
        <taxon>Eukaryota</taxon>
        <taxon>Fungi</taxon>
        <taxon>Dikarya</taxon>
        <taxon>Ascomycota</taxon>
        <taxon>Pezizomycotina</taxon>
        <taxon>Lecanoromycetes</taxon>
        <taxon>OSLEUM clade</taxon>
        <taxon>Lecanoromycetidae</taxon>
        <taxon>Caliciales</taxon>
        <taxon>Physciaceae</taxon>
        <taxon>Heterodermia</taxon>
    </lineage>
</organism>
<dbReference type="EMBL" id="CAJPDS010000055">
    <property type="protein sequence ID" value="CAF9930389.1"/>
    <property type="molecule type" value="Genomic_DNA"/>
</dbReference>
<gene>
    <name evidence="1" type="ORF">HETSPECPRED_007621</name>
</gene>
<dbReference type="AlphaFoldDB" id="A0A8H3FW85"/>
<dbReference type="OrthoDB" id="5236983at2759"/>
<sequence>MEAATTELECSLLPTAKLSTSTEAALKRLRKMLLLEHKDWGPDLVIKSFNDWDKVFFNRRLKRHVELCWRTEDSVEYWAKRGTYGHQLDQGATWRWAHAKIELNADRLLLKSTPRAMREGEAPVSDFIVMWGVFLHECCHAYLAVLSGTADDLEESAQGYDGGHGCYFQRCIYAVDRSSRALMGVPAFCCYGTKDYLPQKLFDVKNHKVIPRDPKMPILKRVGLVQMWKTCSRMARVLLRA</sequence>
<proteinExistence type="predicted"/>
<name>A0A8H3FW85_9LECA</name>
<comment type="caution">
    <text evidence="1">The sequence shown here is derived from an EMBL/GenBank/DDBJ whole genome shotgun (WGS) entry which is preliminary data.</text>
</comment>
<accession>A0A8H3FW85</accession>
<evidence type="ECO:0000313" key="2">
    <source>
        <dbReference type="Proteomes" id="UP000664521"/>
    </source>
</evidence>
<reference evidence="1" key="1">
    <citation type="submission" date="2021-03" db="EMBL/GenBank/DDBJ databases">
        <authorList>
            <person name="Tagirdzhanova G."/>
        </authorList>
    </citation>
    <scope>NUCLEOTIDE SEQUENCE</scope>
</reference>